<sequence>MPQLTVHWRHEGFSHDAGQRSNEDISGTNVDSVHTGVLTDEHQEVTDGRPVLVEDETSRVYRAADLPPDTQVVVAKVTQPLEPMLEKARRAGFEVVTAG</sequence>
<dbReference type="EMBL" id="BAABRO010000007">
    <property type="protein sequence ID" value="GAA5507914.1"/>
    <property type="molecule type" value="Genomic_DNA"/>
</dbReference>
<protein>
    <submittedName>
        <fullName evidence="2">Uncharacterized protein</fullName>
    </submittedName>
</protein>
<gene>
    <name evidence="2" type="ORF">Rcae01_03372</name>
</gene>
<name>A0ABP9VRY0_9BACT</name>
<feature type="region of interest" description="Disordered" evidence="1">
    <location>
        <begin position="1"/>
        <end position="29"/>
    </location>
</feature>
<dbReference type="Proteomes" id="UP001416858">
    <property type="component" value="Unassembled WGS sequence"/>
</dbReference>
<organism evidence="2 3">
    <name type="scientific">Novipirellula caenicola</name>
    <dbReference type="NCBI Taxonomy" id="1536901"/>
    <lineage>
        <taxon>Bacteria</taxon>
        <taxon>Pseudomonadati</taxon>
        <taxon>Planctomycetota</taxon>
        <taxon>Planctomycetia</taxon>
        <taxon>Pirellulales</taxon>
        <taxon>Pirellulaceae</taxon>
        <taxon>Novipirellula</taxon>
    </lineage>
</organism>
<proteinExistence type="predicted"/>
<dbReference type="RefSeq" id="WP_345684755.1">
    <property type="nucleotide sequence ID" value="NZ_BAABRO010000007.1"/>
</dbReference>
<comment type="caution">
    <text evidence="2">The sequence shown here is derived from an EMBL/GenBank/DDBJ whole genome shotgun (WGS) entry which is preliminary data.</text>
</comment>
<reference evidence="2 3" key="1">
    <citation type="submission" date="2024-02" db="EMBL/GenBank/DDBJ databases">
        <title>Rhodopirellula caenicola NBRC 110016.</title>
        <authorList>
            <person name="Ichikawa N."/>
            <person name="Katano-Makiyama Y."/>
            <person name="Hidaka K."/>
        </authorList>
    </citation>
    <scope>NUCLEOTIDE SEQUENCE [LARGE SCALE GENOMIC DNA]</scope>
    <source>
        <strain evidence="2 3">NBRC 110016</strain>
    </source>
</reference>
<evidence type="ECO:0000313" key="2">
    <source>
        <dbReference type="EMBL" id="GAA5507914.1"/>
    </source>
</evidence>
<keyword evidence="3" id="KW-1185">Reference proteome</keyword>
<accession>A0ABP9VRY0</accession>
<evidence type="ECO:0000313" key="3">
    <source>
        <dbReference type="Proteomes" id="UP001416858"/>
    </source>
</evidence>
<evidence type="ECO:0000256" key="1">
    <source>
        <dbReference type="SAM" id="MobiDB-lite"/>
    </source>
</evidence>
<feature type="compositionally biased region" description="Basic and acidic residues" evidence="1">
    <location>
        <begin position="8"/>
        <end position="23"/>
    </location>
</feature>